<evidence type="ECO:0000313" key="3">
    <source>
        <dbReference type="EMBL" id="SDE03051.1"/>
    </source>
</evidence>
<keyword evidence="4" id="KW-1185">Reference proteome</keyword>
<name>A0A222VKE3_9PSEU</name>
<dbReference type="Proteomes" id="UP000199494">
    <property type="component" value="Unassembled WGS sequence"/>
</dbReference>
<evidence type="ECO:0000256" key="2">
    <source>
        <dbReference type="SAM" id="Phobius"/>
    </source>
</evidence>
<proteinExistence type="predicted"/>
<dbReference type="OrthoDB" id="3555448at2"/>
<dbReference type="EMBL" id="FMZE01000018">
    <property type="protein sequence ID" value="SDE03051.1"/>
    <property type="molecule type" value="Genomic_DNA"/>
</dbReference>
<accession>A0A222VKE3</accession>
<sequence length="197" mass="20932">MPIRTNRGRAAVYRRLWSWPLRSPAHLVGTLVMVVAIVVSAGIVIPRLLGDPGRAGASPGAGAATTTSPGTSYSSTVGPPETRLTAPLVSPTTAPPAPEALKVAEDWAAAWVDHPQGTTIDQWLERLRPLTTEEYLPVMRSVDLGNVSATRVTGKPRATESFTSSIKAEVPTDGPTLSITVIKTDVGWRVSRYDQVG</sequence>
<feature type="region of interest" description="Disordered" evidence="1">
    <location>
        <begin position="54"/>
        <end position="97"/>
    </location>
</feature>
<protein>
    <submittedName>
        <fullName evidence="3">Uncharacterized protein</fullName>
    </submittedName>
</protein>
<keyword evidence="2" id="KW-0812">Transmembrane</keyword>
<dbReference type="KEGG" id="pmad:BAY61_04545"/>
<evidence type="ECO:0000256" key="1">
    <source>
        <dbReference type="SAM" id="MobiDB-lite"/>
    </source>
</evidence>
<evidence type="ECO:0000313" key="4">
    <source>
        <dbReference type="Proteomes" id="UP000199494"/>
    </source>
</evidence>
<keyword evidence="2" id="KW-1133">Transmembrane helix</keyword>
<feature type="compositionally biased region" description="Low complexity" evidence="1">
    <location>
        <begin position="54"/>
        <end position="80"/>
    </location>
</feature>
<organism evidence="3 4">
    <name type="scientific">Prauserella marina</name>
    <dbReference type="NCBI Taxonomy" id="530584"/>
    <lineage>
        <taxon>Bacteria</taxon>
        <taxon>Bacillati</taxon>
        <taxon>Actinomycetota</taxon>
        <taxon>Actinomycetes</taxon>
        <taxon>Pseudonocardiales</taxon>
        <taxon>Pseudonocardiaceae</taxon>
        <taxon>Prauserella</taxon>
    </lineage>
</organism>
<feature type="transmembrane region" description="Helical" evidence="2">
    <location>
        <begin position="25"/>
        <end position="45"/>
    </location>
</feature>
<dbReference type="STRING" id="530584.SAMN05421630_11823"/>
<keyword evidence="2" id="KW-0472">Membrane</keyword>
<gene>
    <name evidence="3" type="ORF">SAMN05421630_11823</name>
</gene>
<dbReference type="AlphaFoldDB" id="A0A222VKE3"/>
<reference evidence="3 4" key="1">
    <citation type="submission" date="2016-10" db="EMBL/GenBank/DDBJ databases">
        <authorList>
            <person name="de Groot N.N."/>
        </authorList>
    </citation>
    <scope>NUCLEOTIDE SEQUENCE [LARGE SCALE GENOMIC DNA]</scope>
    <source>
        <strain evidence="3 4">CGMCC 4.5506</strain>
    </source>
</reference>
<dbReference type="RefSeq" id="WP_091810861.1">
    <property type="nucleotide sequence ID" value="NZ_CP016353.1"/>
</dbReference>